<gene>
    <name evidence="2" type="ORF">PG991_005268</name>
</gene>
<feature type="compositionally biased region" description="Gly residues" evidence="1">
    <location>
        <begin position="111"/>
        <end position="121"/>
    </location>
</feature>
<evidence type="ECO:0000313" key="3">
    <source>
        <dbReference type="Proteomes" id="UP001396898"/>
    </source>
</evidence>
<evidence type="ECO:0000256" key="1">
    <source>
        <dbReference type="SAM" id="MobiDB-lite"/>
    </source>
</evidence>
<sequence>METKVLVRLLRRHALPGVDEPQAGPLPPEDAQLALGRGGEGRGLLLRLQGAARRVEVRYLPDRLRPQEVAAAAAAAVRGGWGARAARPDPEVGDGGRDRRRGLVRGVQEEGVGGRGQAGYEGEGEAGVVVDRWPQALVGLVPAAAALLARPHVGVDGVVALGPAAHVLDLRRDDDAGAVGREARGLEPDRSALGQVGDGEHLYPVLIRALVAKQQDPTAEPHGDVAVVWGHGQAQRLLGRRRFVVERVQAGVLLQPTRVEDHQG</sequence>
<protein>
    <submittedName>
        <fullName evidence="2">Uncharacterized protein</fullName>
    </submittedName>
</protein>
<reference evidence="2 3" key="1">
    <citation type="submission" date="2023-01" db="EMBL/GenBank/DDBJ databases">
        <title>Analysis of 21 Apiospora genomes using comparative genomics revels a genus with tremendous synthesis potential of carbohydrate active enzymes and secondary metabolites.</title>
        <authorList>
            <person name="Sorensen T."/>
        </authorList>
    </citation>
    <scope>NUCLEOTIDE SEQUENCE [LARGE SCALE GENOMIC DNA]</scope>
    <source>
        <strain evidence="2 3">CBS 20057</strain>
    </source>
</reference>
<evidence type="ECO:0000313" key="2">
    <source>
        <dbReference type="EMBL" id="KAK8028212.1"/>
    </source>
</evidence>
<comment type="caution">
    <text evidence="2">The sequence shown here is derived from an EMBL/GenBank/DDBJ whole genome shotgun (WGS) entry which is preliminary data.</text>
</comment>
<proteinExistence type="predicted"/>
<feature type="region of interest" description="Disordered" evidence="1">
    <location>
        <begin position="82"/>
        <end position="121"/>
    </location>
</feature>
<feature type="compositionally biased region" description="Basic and acidic residues" evidence="1">
    <location>
        <begin position="86"/>
        <end position="97"/>
    </location>
</feature>
<accession>A0ABR1SAX5</accession>
<name>A0ABR1SAX5_9PEZI</name>
<keyword evidence="3" id="KW-1185">Reference proteome</keyword>
<organism evidence="2 3">
    <name type="scientific">Apiospora marii</name>
    <dbReference type="NCBI Taxonomy" id="335849"/>
    <lineage>
        <taxon>Eukaryota</taxon>
        <taxon>Fungi</taxon>
        <taxon>Dikarya</taxon>
        <taxon>Ascomycota</taxon>
        <taxon>Pezizomycotina</taxon>
        <taxon>Sordariomycetes</taxon>
        <taxon>Xylariomycetidae</taxon>
        <taxon>Amphisphaeriales</taxon>
        <taxon>Apiosporaceae</taxon>
        <taxon>Apiospora</taxon>
    </lineage>
</organism>
<dbReference type="Proteomes" id="UP001396898">
    <property type="component" value="Unassembled WGS sequence"/>
</dbReference>
<dbReference type="EMBL" id="JAQQWI010000007">
    <property type="protein sequence ID" value="KAK8028212.1"/>
    <property type="molecule type" value="Genomic_DNA"/>
</dbReference>